<evidence type="ECO:0000256" key="2">
    <source>
        <dbReference type="SAM" id="SignalP"/>
    </source>
</evidence>
<proteinExistence type="predicted"/>
<dbReference type="AlphaFoldDB" id="A0A0A1V877"/>
<organism evidence="3 4">
    <name type="scientific">Metarhizium robertsii</name>
    <dbReference type="NCBI Taxonomy" id="568076"/>
    <lineage>
        <taxon>Eukaryota</taxon>
        <taxon>Fungi</taxon>
        <taxon>Dikarya</taxon>
        <taxon>Ascomycota</taxon>
        <taxon>Pezizomycotina</taxon>
        <taxon>Sordariomycetes</taxon>
        <taxon>Hypocreomycetidae</taxon>
        <taxon>Hypocreales</taxon>
        <taxon>Clavicipitaceae</taxon>
        <taxon>Metarhizium</taxon>
    </lineage>
</organism>
<feature type="chain" id="PRO_5001981442" evidence="2">
    <location>
        <begin position="26"/>
        <end position="260"/>
    </location>
</feature>
<keyword evidence="2" id="KW-0732">Signal</keyword>
<accession>A0A0A1V877</accession>
<comment type="caution">
    <text evidence="3">The sequence shown here is derived from an EMBL/GenBank/DDBJ whole genome shotgun (WGS) entry which is preliminary data.</text>
</comment>
<dbReference type="HOGENOM" id="CLU_1069927_0_0_1"/>
<feature type="signal peptide" evidence="2">
    <location>
        <begin position="1"/>
        <end position="25"/>
    </location>
</feature>
<evidence type="ECO:0000256" key="1">
    <source>
        <dbReference type="SAM" id="MobiDB-lite"/>
    </source>
</evidence>
<protein>
    <submittedName>
        <fullName evidence="3">Uncharacterized protein</fullName>
    </submittedName>
</protein>
<name>A0A0A1V877_9HYPO</name>
<gene>
    <name evidence="3" type="ORF">X797_000768</name>
</gene>
<evidence type="ECO:0000313" key="4">
    <source>
        <dbReference type="Proteomes" id="UP000030151"/>
    </source>
</evidence>
<dbReference type="Proteomes" id="UP000030151">
    <property type="component" value="Unassembled WGS sequence"/>
</dbReference>
<sequence length="260" mass="28052">MTSGMMMSTTLYLLLDLSSWHMGTGVVTSRSLGVGAGPRAARGVGPAPLQLVLQCNVIQRSSAPDVGTDLDDEDSIKSQAESKCRGEVPAVEANWREHMRQQYTTWHSMLACAPGRWNLILSPAPAEGAKIEPSPQVSKSPSLQVSGKEAAAAPPRSSIDGFVSSTPSSIRIKNNSIRPACAQSTSHESQHTGSLVHQQSMPELGPVDKYSSWRYDAHDFMHTYAIIHVLPTQVPGRSSRMLRLPQIRASGIQMKGATPK</sequence>
<dbReference type="EMBL" id="JELW01000001">
    <property type="protein sequence ID" value="EXV06050.1"/>
    <property type="molecule type" value="Genomic_DNA"/>
</dbReference>
<feature type="region of interest" description="Disordered" evidence="1">
    <location>
        <begin position="128"/>
        <end position="165"/>
    </location>
</feature>
<reference evidence="3 4" key="1">
    <citation type="submission" date="2014-02" db="EMBL/GenBank/DDBJ databases">
        <title>The genome sequence of the entomopathogenic fungus Metarhizium robertsii ARSEF 2575.</title>
        <authorList>
            <person name="Giuliano Garisto Donzelli B."/>
            <person name="Roe B.A."/>
            <person name="Macmil S.L."/>
            <person name="Krasnoff S.B."/>
            <person name="Gibson D.M."/>
        </authorList>
    </citation>
    <scope>NUCLEOTIDE SEQUENCE [LARGE SCALE GENOMIC DNA]</scope>
    <source>
        <strain evidence="3 4">ARSEF 2575</strain>
    </source>
</reference>
<feature type="compositionally biased region" description="Polar residues" evidence="1">
    <location>
        <begin position="135"/>
        <end position="145"/>
    </location>
</feature>
<evidence type="ECO:0000313" key="3">
    <source>
        <dbReference type="EMBL" id="EXV06050.1"/>
    </source>
</evidence>